<gene>
    <name evidence="2" type="ORF">NCTC10717_00286</name>
</gene>
<proteinExistence type="predicted"/>
<evidence type="ECO:0000313" key="2">
    <source>
        <dbReference type="EMBL" id="SUO91874.1"/>
    </source>
</evidence>
<sequence length="152" mass="16799">MIGRLIKFFLPYAVQMGLQRKQPQRMVLSLIAAVLILVAVIFALIALHQYLLIEQLLSIYQVNGLFALGFIALALVCLLISAIKKPQAKKNPVLAEIGKTATDMKEVAQYHLKNQAHELQYVTERGIQRHAGKALTAAILAGLIMGIRTGRK</sequence>
<keyword evidence="1" id="KW-0472">Membrane</keyword>
<protein>
    <submittedName>
        <fullName evidence="2">Uncharacterized protein</fullName>
    </submittedName>
</protein>
<accession>A0A380MJF4</accession>
<feature type="transmembrane region" description="Helical" evidence="1">
    <location>
        <begin position="26"/>
        <end position="47"/>
    </location>
</feature>
<evidence type="ECO:0000256" key="1">
    <source>
        <dbReference type="SAM" id="Phobius"/>
    </source>
</evidence>
<dbReference type="RefSeq" id="WP_115217603.1">
    <property type="nucleotide sequence ID" value="NZ_UHIA01000003.1"/>
</dbReference>
<keyword evidence="1" id="KW-1133">Transmembrane helix</keyword>
<dbReference type="Proteomes" id="UP000254575">
    <property type="component" value="Unassembled WGS sequence"/>
</dbReference>
<dbReference type="EMBL" id="UHIA01000003">
    <property type="protein sequence ID" value="SUO91874.1"/>
    <property type="molecule type" value="Genomic_DNA"/>
</dbReference>
<keyword evidence="1" id="KW-0812">Transmembrane</keyword>
<feature type="transmembrane region" description="Helical" evidence="1">
    <location>
        <begin position="59"/>
        <end position="80"/>
    </location>
</feature>
<organism evidence="2 3">
    <name type="scientific">Suttonella indologenes</name>
    <dbReference type="NCBI Taxonomy" id="13276"/>
    <lineage>
        <taxon>Bacteria</taxon>
        <taxon>Pseudomonadati</taxon>
        <taxon>Pseudomonadota</taxon>
        <taxon>Gammaproteobacteria</taxon>
        <taxon>Cardiobacteriales</taxon>
        <taxon>Cardiobacteriaceae</taxon>
        <taxon>Suttonella</taxon>
    </lineage>
</organism>
<reference evidence="2 3" key="1">
    <citation type="submission" date="2018-06" db="EMBL/GenBank/DDBJ databases">
        <authorList>
            <consortium name="Pathogen Informatics"/>
            <person name="Doyle S."/>
        </authorList>
    </citation>
    <scope>NUCLEOTIDE SEQUENCE [LARGE SCALE GENOMIC DNA]</scope>
    <source>
        <strain evidence="2 3">NCTC10717</strain>
    </source>
</reference>
<dbReference type="AlphaFoldDB" id="A0A380MJF4"/>
<name>A0A380MJF4_9GAMM</name>
<keyword evidence="3" id="KW-1185">Reference proteome</keyword>
<evidence type="ECO:0000313" key="3">
    <source>
        <dbReference type="Proteomes" id="UP000254575"/>
    </source>
</evidence>